<evidence type="ECO:0000256" key="7">
    <source>
        <dbReference type="ARBA" id="ARBA00022813"/>
    </source>
</evidence>
<feature type="compositionally biased region" description="Basic and acidic residues" evidence="11">
    <location>
        <begin position="1630"/>
        <end position="1643"/>
    </location>
</feature>
<dbReference type="Pfam" id="PF04563">
    <property type="entry name" value="RNA_pol_Rpb2_1"/>
    <property type="match status" value="1"/>
</dbReference>
<dbReference type="InterPro" id="IPR037033">
    <property type="entry name" value="DNA-dir_RNAP_su2_hyb_sf"/>
</dbReference>
<dbReference type="SUPFAM" id="SSF51294">
    <property type="entry name" value="Hedgehog/intein (Hint) domain"/>
    <property type="match status" value="1"/>
</dbReference>
<dbReference type="GO" id="GO:0000428">
    <property type="term" value="C:DNA-directed RNA polymerase complex"/>
    <property type="evidence" value="ECO:0007669"/>
    <property type="project" value="UniProtKB-KW"/>
</dbReference>
<feature type="compositionally biased region" description="Basic and acidic residues" evidence="11">
    <location>
        <begin position="1880"/>
        <end position="1891"/>
    </location>
</feature>
<keyword evidence="3" id="KW-0240">DNA-directed RNA polymerase</keyword>
<dbReference type="GO" id="GO:0006351">
    <property type="term" value="P:DNA-templated transcription"/>
    <property type="evidence" value="ECO:0007669"/>
    <property type="project" value="InterPro"/>
</dbReference>
<dbReference type="SUPFAM" id="SSF64484">
    <property type="entry name" value="beta and beta-prime subunits of DNA dependent RNA-polymerase"/>
    <property type="match status" value="2"/>
</dbReference>
<evidence type="ECO:0000256" key="4">
    <source>
        <dbReference type="ARBA" id="ARBA00022679"/>
    </source>
</evidence>
<evidence type="ECO:0000256" key="11">
    <source>
        <dbReference type="SAM" id="MobiDB-lite"/>
    </source>
</evidence>
<protein>
    <recommendedName>
        <fullName evidence="2">DNA-directed RNA polymerase</fullName>
        <ecNumber evidence="2">2.7.7.6</ecNumber>
    </recommendedName>
</protein>
<keyword evidence="8" id="KW-0862">Zinc</keyword>
<dbReference type="Gene3D" id="3.90.1070.20">
    <property type="match status" value="1"/>
</dbReference>
<dbReference type="Gene3D" id="3.90.1110.10">
    <property type="entry name" value="RNA polymerase Rpb2, domain 2"/>
    <property type="match status" value="1"/>
</dbReference>
<feature type="region of interest" description="Disordered" evidence="11">
    <location>
        <begin position="1630"/>
        <end position="1721"/>
    </location>
</feature>
<dbReference type="EMBL" id="MN740944">
    <property type="protein sequence ID" value="QHU19109.1"/>
    <property type="molecule type" value="Genomic_DNA"/>
</dbReference>
<reference evidence="13" key="1">
    <citation type="journal article" date="2020" name="Nature">
        <title>Giant virus diversity and host interactions through global metagenomics.</title>
        <authorList>
            <person name="Schulz F."/>
            <person name="Roux S."/>
            <person name="Paez-Espino D."/>
            <person name="Jungbluth S."/>
            <person name="Walsh D.A."/>
            <person name="Denef V.J."/>
            <person name="McMahon K.D."/>
            <person name="Konstantinidis K.T."/>
            <person name="Eloe-Fadrosh E.A."/>
            <person name="Kyrpides N.C."/>
            <person name="Woyke T."/>
        </authorList>
    </citation>
    <scope>NUCLEOTIDE SEQUENCE</scope>
    <source>
        <strain evidence="13">GVMAG-S-3300013014-104</strain>
    </source>
</reference>
<evidence type="ECO:0000259" key="12">
    <source>
        <dbReference type="PROSITE" id="PS50819"/>
    </source>
</evidence>
<dbReference type="InterPro" id="IPR007645">
    <property type="entry name" value="RNA_pol_Rpb2_3"/>
</dbReference>
<organism evidence="13">
    <name type="scientific">viral metagenome</name>
    <dbReference type="NCBI Taxonomy" id="1070528"/>
    <lineage>
        <taxon>unclassified sequences</taxon>
        <taxon>metagenomes</taxon>
        <taxon>organismal metagenomes</taxon>
    </lineage>
</organism>
<dbReference type="InterPro" id="IPR007642">
    <property type="entry name" value="RNA_pol_Rpb2_2"/>
</dbReference>
<dbReference type="Gene3D" id="3.10.28.10">
    <property type="entry name" value="Homing endonucleases"/>
    <property type="match status" value="1"/>
</dbReference>
<dbReference type="Pfam" id="PF04566">
    <property type="entry name" value="RNA_pol_Rpb2_4"/>
    <property type="match status" value="1"/>
</dbReference>
<dbReference type="InterPro" id="IPR007647">
    <property type="entry name" value="RNA_pol_Rpb2_5"/>
</dbReference>
<feature type="region of interest" description="Disordered" evidence="11">
    <location>
        <begin position="1850"/>
        <end position="1891"/>
    </location>
</feature>
<evidence type="ECO:0000256" key="2">
    <source>
        <dbReference type="ARBA" id="ARBA00012418"/>
    </source>
</evidence>
<dbReference type="InterPro" id="IPR007644">
    <property type="entry name" value="RNA_pol_bsu_protrusion"/>
</dbReference>
<feature type="compositionally biased region" description="Polar residues" evidence="11">
    <location>
        <begin position="1646"/>
        <end position="1661"/>
    </location>
</feature>
<dbReference type="EC" id="2.7.7.6" evidence="2"/>
<evidence type="ECO:0000256" key="6">
    <source>
        <dbReference type="ARBA" id="ARBA00022723"/>
    </source>
</evidence>
<dbReference type="Gene3D" id="2.170.16.10">
    <property type="entry name" value="Hedgehog/Intein (Hint) domain"/>
    <property type="match status" value="1"/>
</dbReference>
<evidence type="ECO:0000256" key="1">
    <source>
        <dbReference type="ARBA" id="ARBA00006835"/>
    </source>
</evidence>
<dbReference type="InterPro" id="IPR027434">
    <property type="entry name" value="Homing_endonucl"/>
</dbReference>
<evidence type="ECO:0000256" key="8">
    <source>
        <dbReference type="ARBA" id="ARBA00022833"/>
    </source>
</evidence>
<dbReference type="InterPro" id="IPR007646">
    <property type="entry name" value="RNA_pol_Rpb2_4"/>
</dbReference>
<keyword evidence="9" id="KW-0651">Protein splicing</keyword>
<keyword evidence="7" id="KW-0068">Autocatalytic cleavage</keyword>
<dbReference type="InterPro" id="IPR007641">
    <property type="entry name" value="RNA_pol_Rpb2_7"/>
</dbReference>
<dbReference type="InterPro" id="IPR037034">
    <property type="entry name" value="RNA_pol_Rpb2_2_sf"/>
</dbReference>
<dbReference type="InterPro" id="IPR004042">
    <property type="entry name" value="Intein_endonuc_central"/>
</dbReference>
<dbReference type="Pfam" id="PF04565">
    <property type="entry name" value="RNA_pol_Rpb2_3"/>
    <property type="match status" value="1"/>
</dbReference>
<evidence type="ECO:0000256" key="3">
    <source>
        <dbReference type="ARBA" id="ARBA00022478"/>
    </source>
</evidence>
<comment type="similarity">
    <text evidence="1">Belongs to the RNA polymerase beta chain family.</text>
</comment>
<dbReference type="Pfam" id="PF04567">
    <property type="entry name" value="RNA_pol_Rpb2_5"/>
    <property type="match status" value="1"/>
</dbReference>
<evidence type="ECO:0000256" key="10">
    <source>
        <dbReference type="ARBA" id="ARBA00023163"/>
    </source>
</evidence>
<feature type="domain" description="DOD-type homing endonuclease" evidence="12">
    <location>
        <begin position="1092"/>
        <end position="1220"/>
    </location>
</feature>
<dbReference type="GO" id="GO:0046872">
    <property type="term" value="F:metal ion binding"/>
    <property type="evidence" value="ECO:0007669"/>
    <property type="project" value="UniProtKB-KW"/>
</dbReference>
<feature type="compositionally biased region" description="Low complexity" evidence="11">
    <location>
        <begin position="1854"/>
        <end position="1879"/>
    </location>
</feature>
<dbReference type="InterPro" id="IPR015712">
    <property type="entry name" value="DNA-dir_RNA_pol_su2"/>
</dbReference>
<dbReference type="Pfam" id="PF00562">
    <property type="entry name" value="RNA_pol_Rpb2_6"/>
    <property type="match status" value="2"/>
</dbReference>
<keyword evidence="6" id="KW-0479">Metal-binding</keyword>
<dbReference type="GO" id="GO:0003677">
    <property type="term" value="F:DNA binding"/>
    <property type="evidence" value="ECO:0007669"/>
    <property type="project" value="InterPro"/>
</dbReference>
<evidence type="ECO:0000313" key="13">
    <source>
        <dbReference type="EMBL" id="QHU19109.1"/>
    </source>
</evidence>
<evidence type="ECO:0000256" key="5">
    <source>
        <dbReference type="ARBA" id="ARBA00022695"/>
    </source>
</evidence>
<accession>A0A6C0KNB0</accession>
<name>A0A6C0KNB0_9ZZZZ</name>
<dbReference type="GO" id="GO:0003899">
    <property type="term" value="F:DNA-directed RNA polymerase activity"/>
    <property type="evidence" value="ECO:0007669"/>
    <property type="project" value="UniProtKB-EC"/>
</dbReference>
<sequence length="1891" mass="216815">MDTIAWNLIDKYFKDNPYNLVAHHLDSYNDFFSKGIFQIFRENNPIRFVERESDKNDTNFKKEEPRECHIFFGGKNGDKIYFGKPIIYDDSSDSNQKYSHYMYPNDARLRNMTYGVTIHYDIEVDFFENGEKIVESKTFDKIYLGCFPIMLHSNQCILKGLSNEARFNMGECRNDYGGYFIIGGKEKVIVSQEKFADNMLYVRKYKKDELYSYSCEIHSVSEDSSKPIRYTSAKIVAPDLTYSNNQIVIDIPNVKKPIPLFILMRALGVISDKSIIEYCLLDLKSNSNMIDLFIPSIHDASTIFTQQIALEFISKFTKRQTVSSVQDILMNYFLPHIGEDNFLNKAYFIGFMVNKLLRVFSEKEATTDRDNYKFKRVETSGSLIYDLFREFYLIQNRNIFLKVDKEFYYHAGKYRSNFVSLIEDNIKELFKDRIVEDGFKKGFKGNWGSDANTKRLGLVQDLNRLSWFTYISHLRKINLPLDPTAKIVGPHLLHSTQWGLIDPVDTPDGSNIGLHKHLSITTAITNGASSYPIIKWLRSNTSLKLLTECNPNALANNTKVMVNGNWIGIIENPVQSTNILKLFRRNGVIPVYTSISFSFESNILYIYTDSGRLTRPVFYRDMKIDDYGKVIYNKISYDHGTIKDIIDSRKYTWNQVISGFEKKNDKNNNIFYDVNRLYPGYNSLESLLEMFEKNRAIIDYIDTSEEETALISNKPENFKTNKYYTHCEIDPSLILGVMGNSIIYPEENPYPRNCFSCGQSRQAVSVYHSNYQMRMDKMGVLLNYGQTPIIKSRYLEYINHEEQPYGVNAIVAIMSYTGYNVEDAILINEGAVKRGIFRTTYYSTYEAREESSKVSGASVNTFFSNIESKPNVNGIKDGYDYSKLDKYGLVKENTEIDDRIILIGELTTSPDQKGSYIDNSITTKKGQLGFVDKAFMTEGEEGFRIAKIRIREERLPAIGDKMACALPTQQVLTDEGWVEIQNIDIARHKVATLDVDSNMCYEYPTAKFEYNHNGEMYYVKNKQVEVVCTLNHKLYVKRREKVKGDKSYELIQAQDVIGKMVRFQKSMENVYPDIEWMEIDDKLYKMDDWLQLLGMFIADGSTNSGAVYISALKDRKIAFNTNILTKLGIKYKYDNIQDRFTILRGQYPEVYIHLDELSVGALNKYLPDYVWNLSKRQSIILLDALLQGDGHTYNDGFSRYGTISLQLANDICRLAVHCGWSGITKIAAEPGDIPHMIKGSGKNKDKFHLIETKNTYYKISIIRKQNQPYINKKINDSNEEKLINYEGKVYCIEMPSSHLYYMRENNFAPSMLIGNSRAGQKGTIGIIIPEADMPFTADGVRPDLIINPHALPSRMTIGQLVESLFGKVCCMYGAYGDCTAFSTKGSNYDTYGSMLTKIGFHNSGNQILYNGYTGQQIYSEVYIGPTYYMRLKHMVKDKINYRATGKRNFLTRQTNQGRANDGGLKIGEMERDGIMAHGLSYFLNESYMVRGDQYYMAVCNKTGAIAVFNPDKNLFLSPFADGPLIFNRNVEGQEILDAISKFGRSFSLLRIPYALKLLIQELQVMNIQMRIITEDNIDQLTNLSYQSRNIDKLLHIDHGDNDLVERSIKEIVENYTLEMEKKIRILRKEAQKSDNKKSEKEFAIKNNPNKNNLDPQSFSPDESSDFNGELSPAYPDVSPAFNPSQDYNPDYNPDSPPFNPDYNPDFNPRSPSDSPPITGGSIKLFEDPNMNASFNMLPGSSQSEILLLDPGQREIVMREIIRKSGRQTQQSEEEKLYNKQLDKSILEPYFNALPVDKQLSALKGGYESMTNDFKSLAGKAKDPILSLTKPVSMQDVLTNKLPLLSVVRNDESNNDLNNESNNESNNDLNNESNNDLNNESNKDSNIKKITF</sequence>
<dbReference type="Gene3D" id="3.90.1100.10">
    <property type="match status" value="1"/>
</dbReference>
<evidence type="ECO:0000256" key="9">
    <source>
        <dbReference type="ARBA" id="ARBA00023000"/>
    </source>
</evidence>
<dbReference type="InterPro" id="IPR014724">
    <property type="entry name" value="RNA_pol_RPB2_OB-fold"/>
</dbReference>
<dbReference type="Pfam" id="PF04561">
    <property type="entry name" value="RNA_pol_Rpb2_2"/>
    <property type="match status" value="1"/>
</dbReference>
<dbReference type="SUPFAM" id="SSF55608">
    <property type="entry name" value="Homing endonucleases"/>
    <property type="match status" value="1"/>
</dbReference>
<dbReference type="PROSITE" id="PS50817">
    <property type="entry name" value="INTEIN_N_TER"/>
    <property type="match status" value="1"/>
</dbReference>
<keyword evidence="4" id="KW-0808">Transferase</keyword>
<dbReference type="Pfam" id="PF04560">
    <property type="entry name" value="RNA_pol_Rpb2_7"/>
    <property type="match status" value="1"/>
</dbReference>
<keyword evidence="10" id="KW-0804">Transcription</keyword>
<dbReference type="PROSITE" id="PS50819">
    <property type="entry name" value="INTEIN_ENDONUCLEASE"/>
    <property type="match status" value="1"/>
</dbReference>
<dbReference type="Gene3D" id="3.90.1800.10">
    <property type="entry name" value="RNA polymerase alpha subunit dimerisation domain"/>
    <property type="match status" value="1"/>
</dbReference>
<dbReference type="GO" id="GO:0004519">
    <property type="term" value="F:endonuclease activity"/>
    <property type="evidence" value="ECO:0007669"/>
    <property type="project" value="InterPro"/>
</dbReference>
<dbReference type="PANTHER" id="PTHR20856">
    <property type="entry name" value="DNA-DIRECTED RNA POLYMERASE I SUBUNIT 2"/>
    <property type="match status" value="1"/>
</dbReference>
<keyword evidence="5" id="KW-0548">Nucleotidyltransferase</keyword>
<dbReference type="InterPro" id="IPR036844">
    <property type="entry name" value="Hint_dom_sf"/>
</dbReference>
<proteinExistence type="inferred from homology"/>
<dbReference type="InterPro" id="IPR007120">
    <property type="entry name" value="DNA-dir_RNAP_su2_dom"/>
</dbReference>
<dbReference type="InterPro" id="IPR006141">
    <property type="entry name" value="Intein_N"/>
</dbReference>
<dbReference type="GO" id="GO:0032549">
    <property type="term" value="F:ribonucleoside binding"/>
    <property type="evidence" value="ECO:0007669"/>
    <property type="project" value="InterPro"/>
</dbReference>
<dbReference type="GO" id="GO:0016539">
    <property type="term" value="P:intein-mediated protein splicing"/>
    <property type="evidence" value="ECO:0007669"/>
    <property type="project" value="InterPro"/>
</dbReference>
<dbReference type="Gene3D" id="2.40.270.10">
    <property type="entry name" value="DNA-directed RNA polymerase, subunit 2, domain 6"/>
    <property type="match status" value="2"/>
</dbReference>
<dbReference type="Gene3D" id="2.40.50.150">
    <property type="match status" value="1"/>
</dbReference>